<dbReference type="GeneID" id="26261295"/>
<keyword evidence="4 5" id="KW-0472">Membrane</keyword>
<keyword evidence="2 5" id="KW-0812">Transmembrane</keyword>
<comment type="function">
    <text evidence="5">Involved in the import of GDP-mannose from the cytoplasm into the Golgi lumen.</text>
</comment>
<keyword evidence="5" id="KW-0333">Golgi apparatus</keyword>
<dbReference type="InParanoid" id="A0A0B2UG09"/>
<evidence type="ECO:0000256" key="4">
    <source>
        <dbReference type="ARBA" id="ARBA00023136"/>
    </source>
</evidence>
<gene>
    <name evidence="7" type="ORF">M896_030110</name>
</gene>
<evidence type="ECO:0000256" key="3">
    <source>
        <dbReference type="ARBA" id="ARBA00022989"/>
    </source>
</evidence>
<comment type="subcellular location">
    <subcellularLocation>
        <location evidence="5">Golgi apparatus membrane</location>
        <topology evidence="5">Multi-pass membrane protein</topology>
    </subcellularLocation>
    <subcellularLocation>
        <location evidence="5">Cytoplasmic vesicle membrane</location>
        <topology evidence="5">Multi-pass membrane protein</topology>
    </subcellularLocation>
    <subcellularLocation>
        <location evidence="5">Endoplasmic reticulum membrane</location>
        <topology evidence="5">Multi-pass membrane protein</topology>
    </subcellularLocation>
    <subcellularLocation>
        <location evidence="1">Membrane</location>
        <topology evidence="1">Multi-pass membrane protein</topology>
    </subcellularLocation>
</comment>
<feature type="transmembrane region" description="Helical" evidence="5">
    <location>
        <begin position="210"/>
        <end position="232"/>
    </location>
</feature>
<dbReference type="GO" id="GO:0005789">
    <property type="term" value="C:endoplasmic reticulum membrane"/>
    <property type="evidence" value="ECO:0007669"/>
    <property type="project" value="UniProtKB-SubCell"/>
</dbReference>
<dbReference type="HOGENOM" id="CLU_025360_1_0_1"/>
<dbReference type="RefSeq" id="XP_014564068.1">
    <property type="nucleotide sequence ID" value="XM_014708582.1"/>
</dbReference>
<dbReference type="Pfam" id="PF00892">
    <property type="entry name" value="EamA"/>
    <property type="match status" value="1"/>
</dbReference>
<keyword evidence="5" id="KW-0813">Transport</keyword>
<dbReference type="EMBL" id="JOKQ01000003">
    <property type="protein sequence ID" value="KHN70026.1"/>
    <property type="molecule type" value="Genomic_DNA"/>
</dbReference>
<protein>
    <recommendedName>
        <fullName evidence="5">GDP-mannose transporter</fullName>
        <shortName evidence="5">GMT</shortName>
    </recommendedName>
</protein>
<feature type="transmembrane region" description="Helical" evidence="5">
    <location>
        <begin position="148"/>
        <end position="168"/>
    </location>
</feature>
<comment type="caution">
    <text evidence="7">The sequence shown here is derived from an EMBL/GenBank/DDBJ whole genome shotgun (WGS) entry which is preliminary data.</text>
</comment>
<dbReference type="GO" id="GO:0030659">
    <property type="term" value="C:cytoplasmic vesicle membrane"/>
    <property type="evidence" value="ECO:0007669"/>
    <property type="project" value="UniProtKB-SubCell"/>
</dbReference>
<dbReference type="Proteomes" id="UP000031056">
    <property type="component" value="Unassembled WGS sequence"/>
</dbReference>
<sequence length="290" mass="32373">MKAFEQLISSSVYLLSSMTTTLVNKYILSDLQFEMQYLLVMLQSLTIVCSLLILRRIGVVDFELTRFKKWMVPSLLLTVMIFSGSKSLYYLPISIYTLFKNCSIVITALLEKRLFNRKISTLAYTSFMLMIGSSYIGDSSEAILAIEYGWMLINIVSTTAYVLSLKIAMDTDSRAKTESVYYSNLVSLPILAPLSFVFDNKSSKGISTEVIAWVFVSSVCAFFTSFSTAWTLNVLSSTTLGMLGALNKSFGSFLGIIVLNESINAWKAFSLLLGSVSVVMYSYGISYEQK</sequence>
<comment type="subunit">
    <text evidence="5">Homooligomer.</text>
</comment>
<feature type="domain" description="EamA" evidence="6">
    <location>
        <begin position="148"/>
        <end position="282"/>
    </location>
</feature>
<feature type="transmembrane region" description="Helical" evidence="5">
    <location>
        <begin position="119"/>
        <end position="136"/>
    </location>
</feature>
<evidence type="ECO:0000256" key="5">
    <source>
        <dbReference type="RuleBase" id="RU367097"/>
    </source>
</evidence>
<evidence type="ECO:0000259" key="6">
    <source>
        <dbReference type="Pfam" id="PF00892"/>
    </source>
</evidence>
<comment type="similarity">
    <text evidence="5">Belongs to the TPT transporter family. SLC35D subfamily.</text>
</comment>
<dbReference type="InterPro" id="IPR037185">
    <property type="entry name" value="EmrE-like"/>
</dbReference>
<dbReference type="GO" id="GO:0000139">
    <property type="term" value="C:Golgi membrane"/>
    <property type="evidence" value="ECO:0007669"/>
    <property type="project" value="UniProtKB-SubCell"/>
</dbReference>
<evidence type="ECO:0000256" key="2">
    <source>
        <dbReference type="ARBA" id="ARBA00022692"/>
    </source>
</evidence>
<dbReference type="STRING" id="1354746.A0A0B2UG09"/>
<dbReference type="InterPro" id="IPR050186">
    <property type="entry name" value="TPT_transporter"/>
</dbReference>
<dbReference type="PANTHER" id="PTHR11132">
    <property type="entry name" value="SOLUTE CARRIER FAMILY 35"/>
    <property type="match status" value="1"/>
</dbReference>
<keyword evidence="5" id="KW-0256">Endoplasmic reticulum</keyword>
<dbReference type="InterPro" id="IPR000620">
    <property type="entry name" value="EamA_dom"/>
</dbReference>
<feature type="transmembrane region" description="Helical" evidence="5">
    <location>
        <begin position="89"/>
        <end position="110"/>
    </location>
</feature>
<name>A0A0B2UG09_9MICR</name>
<evidence type="ECO:0000313" key="8">
    <source>
        <dbReference type="Proteomes" id="UP000031056"/>
    </source>
</evidence>
<feature type="transmembrane region" description="Helical" evidence="5">
    <location>
        <begin position="180"/>
        <end position="198"/>
    </location>
</feature>
<accession>A0A0B2UG09</accession>
<keyword evidence="5 7" id="KW-0762">Sugar transport</keyword>
<keyword evidence="8" id="KW-1185">Reference proteome</keyword>
<dbReference type="FunCoup" id="A0A0B2UG09">
    <property type="interactions" value="53"/>
</dbReference>
<keyword evidence="3 5" id="KW-1133">Transmembrane helix</keyword>
<reference evidence="7 8" key="1">
    <citation type="journal article" date="2014" name="MBio">
        <title>The Ordospora colligata genome; evolution of extreme reduction in microsporidia and host-to-parasite horizontal gene transfer.</title>
        <authorList>
            <person name="Pombert J.-F."/>
            <person name="Haag K.L."/>
            <person name="Beidas S."/>
            <person name="Ebert D."/>
            <person name="Keeling P.J."/>
        </authorList>
    </citation>
    <scope>NUCLEOTIDE SEQUENCE [LARGE SCALE GENOMIC DNA]</scope>
    <source>
        <strain evidence="7 8">OC4</strain>
    </source>
</reference>
<proteinExistence type="inferred from homology"/>
<organism evidence="7 8">
    <name type="scientific">Ordospora colligata OC4</name>
    <dbReference type="NCBI Taxonomy" id="1354746"/>
    <lineage>
        <taxon>Eukaryota</taxon>
        <taxon>Fungi</taxon>
        <taxon>Fungi incertae sedis</taxon>
        <taxon>Microsporidia</taxon>
        <taxon>Ordosporidae</taxon>
        <taxon>Ordospora</taxon>
    </lineage>
</organism>
<feature type="transmembrane region" description="Helical" evidence="5">
    <location>
        <begin position="35"/>
        <end position="54"/>
    </location>
</feature>
<evidence type="ECO:0000313" key="7">
    <source>
        <dbReference type="EMBL" id="KHN70026.1"/>
    </source>
</evidence>
<dbReference type="GO" id="GO:0005458">
    <property type="term" value="F:GDP-mannose transmembrane transporter activity"/>
    <property type="evidence" value="ECO:0007669"/>
    <property type="project" value="EnsemblFungi"/>
</dbReference>
<dbReference type="VEuPathDB" id="MicrosporidiaDB:M896_030110"/>
<dbReference type="OrthoDB" id="417037at2759"/>
<evidence type="ECO:0000256" key="1">
    <source>
        <dbReference type="ARBA" id="ARBA00004141"/>
    </source>
</evidence>
<keyword evidence="5" id="KW-0968">Cytoplasmic vesicle</keyword>
<feature type="transmembrane region" description="Helical" evidence="5">
    <location>
        <begin position="265"/>
        <end position="284"/>
    </location>
</feature>
<dbReference type="SUPFAM" id="SSF103481">
    <property type="entry name" value="Multidrug resistance efflux transporter EmrE"/>
    <property type="match status" value="1"/>
</dbReference>
<dbReference type="AlphaFoldDB" id="A0A0B2UG09"/>